<protein>
    <submittedName>
        <fullName evidence="2">Uncharacterized protein</fullName>
    </submittedName>
</protein>
<gene>
    <name evidence="2" type="ORF">K8N75_12110</name>
</gene>
<dbReference type="AlphaFoldDB" id="A0A8T5V4G4"/>
<keyword evidence="1" id="KW-0812">Transmembrane</keyword>
<organism evidence="2 3">
    <name type="scientific">Methanobacterium spitsbergense</name>
    <dbReference type="NCBI Taxonomy" id="2874285"/>
    <lineage>
        <taxon>Archaea</taxon>
        <taxon>Methanobacteriati</taxon>
        <taxon>Methanobacteriota</taxon>
        <taxon>Methanomada group</taxon>
        <taxon>Methanobacteria</taxon>
        <taxon>Methanobacteriales</taxon>
        <taxon>Methanobacteriaceae</taxon>
        <taxon>Methanobacterium</taxon>
    </lineage>
</organism>
<dbReference type="Proteomes" id="UP000825933">
    <property type="component" value="Unassembled WGS sequence"/>
</dbReference>
<dbReference type="RefSeq" id="WP_223792317.1">
    <property type="nucleotide sequence ID" value="NZ_JAIOUQ010000014.1"/>
</dbReference>
<name>A0A8T5V4G4_9EURY</name>
<evidence type="ECO:0000256" key="1">
    <source>
        <dbReference type="SAM" id="Phobius"/>
    </source>
</evidence>
<evidence type="ECO:0000313" key="3">
    <source>
        <dbReference type="Proteomes" id="UP000825933"/>
    </source>
</evidence>
<feature type="transmembrane region" description="Helical" evidence="1">
    <location>
        <begin position="14"/>
        <end position="32"/>
    </location>
</feature>
<keyword evidence="3" id="KW-1185">Reference proteome</keyword>
<keyword evidence="1" id="KW-0472">Membrane</keyword>
<proteinExistence type="predicted"/>
<reference evidence="3" key="1">
    <citation type="journal article" date="2022" name="Microbiol. Resour. Announc.">
        <title>Draft Genome Sequence of a Methanogenic Archaeon from West Spitsbergen Permafrost.</title>
        <authorList>
            <person name="Trubitsyn V."/>
            <person name="Rivkina E."/>
            <person name="Shcherbakova V."/>
        </authorList>
    </citation>
    <scope>NUCLEOTIDE SEQUENCE [LARGE SCALE GENOMIC DNA]</scope>
    <source>
        <strain evidence="3">VT</strain>
    </source>
</reference>
<dbReference type="EMBL" id="JAIOUQ010000014">
    <property type="protein sequence ID" value="MBZ2166781.1"/>
    <property type="molecule type" value="Genomic_DNA"/>
</dbReference>
<keyword evidence="1" id="KW-1133">Transmembrane helix</keyword>
<evidence type="ECO:0000313" key="2">
    <source>
        <dbReference type="EMBL" id="MBZ2166781.1"/>
    </source>
</evidence>
<comment type="caution">
    <text evidence="2">The sequence shown here is derived from an EMBL/GenBank/DDBJ whole genome shotgun (WGS) entry which is preliminary data.</text>
</comment>
<sequence>MVAIPQIPPISQKMFYIIIAIIIIIGLIFALLQFRRIRKAQKNVDSLTKETTQRKIDLVRRDLKSHGIKSDLVLPPEFPGSTTENKSTISDMGGSYNYDIREKIRDFESTTGFKKIQKSLGAIENRERQFERKEDKFEMDEQEFKRRISKFDRDK</sequence>
<accession>A0A8T5V4G4</accession>